<dbReference type="Pfam" id="PF00094">
    <property type="entry name" value="VWD"/>
    <property type="match status" value="1"/>
</dbReference>
<dbReference type="InterPro" id="IPR049883">
    <property type="entry name" value="NOTCH1_EGF-like"/>
</dbReference>
<dbReference type="InterPro" id="IPR018097">
    <property type="entry name" value="EGF_Ca-bd_CS"/>
</dbReference>
<feature type="non-terminal residue" evidence="8">
    <location>
        <position position="506"/>
    </location>
</feature>
<dbReference type="SUPFAM" id="SSF57196">
    <property type="entry name" value="EGF/Laminin"/>
    <property type="match status" value="1"/>
</dbReference>
<gene>
    <name evidence="8" type="ORF">ACJMK2_023003</name>
</gene>
<evidence type="ECO:0000256" key="2">
    <source>
        <dbReference type="ARBA" id="ARBA00022536"/>
    </source>
</evidence>
<dbReference type="Gene3D" id="2.10.25.10">
    <property type="entry name" value="Laminin"/>
    <property type="match status" value="3"/>
</dbReference>
<reference evidence="8 9" key="1">
    <citation type="submission" date="2024-11" db="EMBL/GenBank/DDBJ databases">
        <title>Chromosome-level genome assembly of the freshwater bivalve Anodonta woodiana.</title>
        <authorList>
            <person name="Chen X."/>
        </authorList>
    </citation>
    <scope>NUCLEOTIDE SEQUENCE [LARGE SCALE GENOMIC DNA]</scope>
    <source>
        <strain evidence="8">MN2024</strain>
        <tissue evidence="8">Gills</tissue>
    </source>
</reference>
<feature type="domain" description="VWFD" evidence="7">
    <location>
        <begin position="1"/>
        <end position="207"/>
    </location>
</feature>
<dbReference type="PROSITE" id="PS51233">
    <property type="entry name" value="VWFD"/>
    <property type="match status" value="1"/>
</dbReference>
<dbReference type="Pfam" id="PF07645">
    <property type="entry name" value="EGF_CA"/>
    <property type="match status" value="1"/>
</dbReference>
<evidence type="ECO:0000256" key="3">
    <source>
        <dbReference type="ARBA" id="ARBA00022692"/>
    </source>
</evidence>
<comment type="caution">
    <text evidence="8">The sequence shown here is derived from an EMBL/GenBank/DDBJ whole genome shotgun (WGS) entry which is preliminary data.</text>
</comment>
<dbReference type="PROSITE" id="PS01187">
    <property type="entry name" value="EGF_CA"/>
    <property type="match status" value="1"/>
</dbReference>
<dbReference type="InterPro" id="IPR001846">
    <property type="entry name" value="VWF_type-D"/>
</dbReference>
<evidence type="ECO:0000256" key="6">
    <source>
        <dbReference type="ARBA" id="ARBA00023157"/>
    </source>
</evidence>
<dbReference type="PROSITE" id="PS00010">
    <property type="entry name" value="ASX_HYDROXYL"/>
    <property type="match status" value="1"/>
</dbReference>
<dbReference type="SMART" id="SM00181">
    <property type="entry name" value="EGF"/>
    <property type="match status" value="2"/>
</dbReference>
<dbReference type="Pfam" id="PF23263">
    <property type="entry name" value="C8-3_MUC4"/>
    <property type="match status" value="1"/>
</dbReference>
<dbReference type="SMART" id="SM00179">
    <property type="entry name" value="EGF_CA"/>
    <property type="match status" value="1"/>
</dbReference>
<accession>A0ABD3TLL4</accession>
<dbReference type="InterPro" id="IPR051495">
    <property type="entry name" value="Epithelial_Barrier/Signaling"/>
</dbReference>
<dbReference type="InterPro" id="IPR000152">
    <property type="entry name" value="EGF-type_Asp/Asn_hydroxyl_site"/>
</dbReference>
<dbReference type="EMBL" id="JBJQND010000018">
    <property type="protein sequence ID" value="KAL3837657.1"/>
    <property type="molecule type" value="Genomic_DNA"/>
</dbReference>
<dbReference type="AlphaFoldDB" id="A0ABD3TLL4"/>
<feature type="non-terminal residue" evidence="8">
    <location>
        <position position="1"/>
    </location>
</feature>
<keyword evidence="2" id="KW-0245">EGF-like domain</keyword>
<evidence type="ECO:0000313" key="9">
    <source>
        <dbReference type="Proteomes" id="UP001634394"/>
    </source>
</evidence>
<evidence type="ECO:0000313" key="8">
    <source>
        <dbReference type="EMBL" id="KAL3837657.1"/>
    </source>
</evidence>
<keyword evidence="3" id="KW-0812">Transmembrane</keyword>
<evidence type="ECO:0000256" key="5">
    <source>
        <dbReference type="ARBA" id="ARBA00023136"/>
    </source>
</evidence>
<dbReference type="InterPro" id="IPR001881">
    <property type="entry name" value="EGF-like_Ca-bd_dom"/>
</dbReference>
<sequence length="506" mass="56083">IFWGDPHIETLDKKKFTFNGWGEYTLVSLETTNASFYLQARTSRAEKANGNLTDATIFSAFAAKDKLGSNVQVELNERKDGLIIYAKSSEDMPTVVDYTRDFADMTKVFDVQDEYISLSRDDASKTLTAVFSNGISFNVSVGVRMLSVSVVLPTVFKGRTKGLLGNFDGNPDNDFMFENGTILSPNISERQIFGYGQTWELNAMKSVFIYPLGKNHSDFHNRTFVPKFLDEANVEKVTNAKKICGEDNQECIFDLVFTENEAVANNTRRLEAEASTGRAEIANQIPTITGNSTVYARVGQNVSVRANASDDGPITYKLLYNTANATFKVETDNSTTISFILKNDDPVYVSLTAEDEFKVQSPALTLDISICSGCTDHGVCDFTQQRAENRSMPTFKYAVCICNPYWQGDNCETDFKGCASTPCSLLRNCTDNPADIHAILNRAFNCSACPKGYTDGVLDPSKCIDINECLEGISDCDQDCNNTYGGYICTCKYGYTYNISQHKCIN</sequence>
<organism evidence="8 9">
    <name type="scientific">Sinanodonta woodiana</name>
    <name type="common">Chinese pond mussel</name>
    <name type="synonym">Anodonta woodiana</name>
    <dbReference type="NCBI Taxonomy" id="1069815"/>
    <lineage>
        <taxon>Eukaryota</taxon>
        <taxon>Metazoa</taxon>
        <taxon>Spiralia</taxon>
        <taxon>Lophotrochozoa</taxon>
        <taxon>Mollusca</taxon>
        <taxon>Bivalvia</taxon>
        <taxon>Autobranchia</taxon>
        <taxon>Heteroconchia</taxon>
        <taxon>Palaeoheterodonta</taxon>
        <taxon>Unionida</taxon>
        <taxon>Unionoidea</taxon>
        <taxon>Unionidae</taxon>
        <taxon>Unioninae</taxon>
        <taxon>Sinanodonta</taxon>
    </lineage>
</organism>
<name>A0ABD3TLL4_SINWO</name>
<evidence type="ECO:0000259" key="7">
    <source>
        <dbReference type="PROSITE" id="PS51233"/>
    </source>
</evidence>
<dbReference type="CDD" id="cd00054">
    <property type="entry name" value="EGF_CA"/>
    <property type="match status" value="1"/>
</dbReference>
<keyword evidence="5" id="KW-0472">Membrane</keyword>
<keyword evidence="6" id="KW-1015">Disulfide bond</keyword>
<evidence type="ECO:0000256" key="1">
    <source>
        <dbReference type="ARBA" id="ARBA00004370"/>
    </source>
</evidence>
<keyword evidence="4" id="KW-1133">Transmembrane helix</keyword>
<dbReference type="PANTHER" id="PTHR13802:SF52">
    <property type="entry name" value="MUCIN-4"/>
    <property type="match status" value="1"/>
</dbReference>
<comment type="subcellular location">
    <subcellularLocation>
        <location evidence="1">Membrane</location>
    </subcellularLocation>
</comment>
<keyword evidence="9" id="KW-1185">Reference proteome</keyword>
<proteinExistence type="predicted"/>
<dbReference type="Proteomes" id="UP001634394">
    <property type="component" value="Unassembled WGS sequence"/>
</dbReference>
<dbReference type="InterPro" id="IPR056619">
    <property type="entry name" value="C8-3_MUC4"/>
</dbReference>
<dbReference type="InterPro" id="IPR000742">
    <property type="entry name" value="EGF"/>
</dbReference>
<protein>
    <recommendedName>
        <fullName evidence="7">VWFD domain-containing protein</fullName>
    </recommendedName>
</protein>
<evidence type="ECO:0000256" key="4">
    <source>
        <dbReference type="ARBA" id="ARBA00022989"/>
    </source>
</evidence>
<dbReference type="PANTHER" id="PTHR13802">
    <property type="entry name" value="MUCIN 4-RELATED"/>
    <property type="match status" value="1"/>
</dbReference>
<dbReference type="GO" id="GO:0016020">
    <property type="term" value="C:membrane"/>
    <property type="evidence" value="ECO:0007669"/>
    <property type="project" value="UniProtKB-SubCell"/>
</dbReference>